<keyword evidence="3" id="KW-1185">Reference proteome</keyword>
<proteinExistence type="predicted"/>
<name>A0A4U0NY57_9ACTN</name>
<evidence type="ECO:0000313" key="2">
    <source>
        <dbReference type="EMBL" id="TJZ59132.1"/>
    </source>
</evidence>
<comment type="caution">
    <text evidence="2">The sequence shown here is derived from an EMBL/GenBank/DDBJ whole genome shotgun (WGS) entry which is preliminary data.</text>
</comment>
<feature type="transmembrane region" description="Helical" evidence="1">
    <location>
        <begin position="29"/>
        <end position="47"/>
    </location>
</feature>
<feature type="transmembrane region" description="Helical" evidence="1">
    <location>
        <begin position="59"/>
        <end position="84"/>
    </location>
</feature>
<dbReference type="RefSeq" id="WP_136738084.1">
    <property type="nucleotide sequence ID" value="NZ_SUMB01000001.1"/>
</dbReference>
<reference evidence="2 3" key="1">
    <citation type="submission" date="2019-04" db="EMBL/GenBank/DDBJ databases">
        <title>Streptomyces piniterrae sp. nov., a heliquinomycin-producing actinomycete isolated from rhizosphere soil of Pinus yunnanensis.</title>
        <authorList>
            <person name="Zhuang X."/>
            <person name="Zhao J."/>
        </authorList>
    </citation>
    <scope>NUCLEOTIDE SEQUENCE [LARGE SCALE GENOMIC DNA]</scope>
    <source>
        <strain evidence="3">jys28</strain>
    </source>
</reference>
<keyword evidence="1" id="KW-0812">Transmembrane</keyword>
<dbReference type="AlphaFoldDB" id="A0A4U0NY57"/>
<organism evidence="2 3">
    <name type="scientific">Streptomyces piniterrae</name>
    <dbReference type="NCBI Taxonomy" id="2571125"/>
    <lineage>
        <taxon>Bacteria</taxon>
        <taxon>Bacillati</taxon>
        <taxon>Actinomycetota</taxon>
        <taxon>Actinomycetes</taxon>
        <taxon>Kitasatosporales</taxon>
        <taxon>Streptomycetaceae</taxon>
        <taxon>Streptomyces</taxon>
    </lineage>
</organism>
<gene>
    <name evidence="2" type="ORF">FCH28_03160</name>
</gene>
<dbReference type="Proteomes" id="UP000308697">
    <property type="component" value="Unassembled WGS sequence"/>
</dbReference>
<keyword evidence="1" id="KW-1133">Transmembrane helix</keyword>
<evidence type="ECO:0000313" key="3">
    <source>
        <dbReference type="Proteomes" id="UP000308697"/>
    </source>
</evidence>
<evidence type="ECO:0000256" key="1">
    <source>
        <dbReference type="SAM" id="Phobius"/>
    </source>
</evidence>
<protein>
    <submittedName>
        <fullName evidence="2">Uncharacterized protein</fullName>
    </submittedName>
</protein>
<keyword evidence="1" id="KW-0472">Membrane</keyword>
<accession>A0A4U0NY57</accession>
<dbReference type="EMBL" id="SUMB01000001">
    <property type="protein sequence ID" value="TJZ59132.1"/>
    <property type="molecule type" value="Genomic_DNA"/>
</dbReference>
<sequence>MQQTSLTWPMCMLRCTHRGRERVIAWKRVAVRAGMLFVLALVLGELGEWNIQILHYHALWLLLLLLLSVLRVTLLIIAGVLAVICPAFKIAADHAAASWGFLPGMEPVTASEQPVGKWGSADRRQRCAAGARSCGAPWVVGE</sequence>